<evidence type="ECO:0000256" key="1">
    <source>
        <dbReference type="SAM" id="MobiDB-lite"/>
    </source>
</evidence>
<accession>A0ABU8WYT1</accession>
<gene>
    <name evidence="2" type="ORF">WKW82_39090</name>
</gene>
<name>A0ABU8WYT1_9BURK</name>
<comment type="caution">
    <text evidence="2">The sequence shown here is derived from an EMBL/GenBank/DDBJ whole genome shotgun (WGS) entry which is preliminary data.</text>
</comment>
<protein>
    <submittedName>
        <fullName evidence="2">Uncharacterized protein</fullName>
    </submittedName>
</protein>
<evidence type="ECO:0000313" key="3">
    <source>
        <dbReference type="Proteomes" id="UP001385892"/>
    </source>
</evidence>
<evidence type="ECO:0000313" key="2">
    <source>
        <dbReference type="EMBL" id="MEJ8852661.1"/>
    </source>
</evidence>
<dbReference type="Proteomes" id="UP001385892">
    <property type="component" value="Unassembled WGS sequence"/>
</dbReference>
<feature type="region of interest" description="Disordered" evidence="1">
    <location>
        <begin position="1"/>
        <end position="21"/>
    </location>
</feature>
<dbReference type="EMBL" id="JBBKZT010000056">
    <property type="protein sequence ID" value="MEJ8852661.1"/>
    <property type="molecule type" value="Genomic_DNA"/>
</dbReference>
<dbReference type="RefSeq" id="WP_340348603.1">
    <property type="nucleotide sequence ID" value="NZ_JBBKZT010000056.1"/>
</dbReference>
<organism evidence="2 3">
    <name type="scientific">Variovorax rhizosphaerae</name>
    <dbReference type="NCBI Taxonomy" id="1836200"/>
    <lineage>
        <taxon>Bacteria</taxon>
        <taxon>Pseudomonadati</taxon>
        <taxon>Pseudomonadota</taxon>
        <taxon>Betaproteobacteria</taxon>
        <taxon>Burkholderiales</taxon>
        <taxon>Comamonadaceae</taxon>
        <taxon>Variovorax</taxon>
    </lineage>
</organism>
<sequence length="158" mass="16865">MLAESLRTPGSADAEKTESVGAALESVSPRHTNGDFLQRFAFGVLRAYHAAAEALSSMFRVKVSIGQSRSRAPMSSSSAPSRSIELTPTTLVQFLLVAERGDGLSPDICDALVRHRLVEWVDAASGLPIDQNSPYSLLRATPQGRARLEAVEMPVASA</sequence>
<keyword evidence="3" id="KW-1185">Reference proteome</keyword>
<reference evidence="2 3" key="1">
    <citation type="submission" date="2024-03" db="EMBL/GenBank/DDBJ databases">
        <title>Novel species of the genus Variovorax.</title>
        <authorList>
            <person name="Liu Q."/>
            <person name="Xin Y.-H."/>
        </authorList>
    </citation>
    <scope>NUCLEOTIDE SEQUENCE [LARGE SCALE GENOMIC DNA]</scope>
    <source>
        <strain evidence="2 3">KACC 18900</strain>
    </source>
</reference>
<proteinExistence type="predicted"/>